<sequence>MAFRGRGRGRGYGGGGGGFKYAKQEPFELFPDIELPCIGSVIKEESDKKKGETDQKGKSLTREETLVSTGMRLQIFWKSSAYFLEETVPKKSQSMDIERYSDRTKPRTKVTRDSLSQILVVKRFPQELIGGWKGQQPSRKKVRWNPESDLQKLDFLEKLEQRFQGQEDKGEKEKKEGEDEDEDEEEGEDAEEEPSDDDYYQNDYFDDDEDDYNEVDDGGEGGCLLT</sequence>
<comment type="similarity">
    <text evidence="2">Belongs to the eukaryotic RPC7 RNA polymerase subunit family.</text>
</comment>
<dbReference type="InterPro" id="IPR024661">
    <property type="entry name" value="RNA_pol_III_Rpc31"/>
</dbReference>
<evidence type="ECO:0000256" key="2">
    <source>
        <dbReference type="ARBA" id="ARBA00008352"/>
    </source>
</evidence>
<gene>
    <name evidence="5" type="ORF">CFP56_014251</name>
</gene>
<feature type="region of interest" description="Disordered" evidence="4">
    <location>
        <begin position="161"/>
        <end position="226"/>
    </location>
</feature>
<evidence type="ECO:0000313" key="6">
    <source>
        <dbReference type="Proteomes" id="UP000237347"/>
    </source>
</evidence>
<proteinExistence type="inferred from homology"/>
<keyword evidence="6" id="KW-1185">Reference proteome</keyword>
<keyword evidence="3" id="KW-0539">Nucleus</keyword>
<dbReference type="GO" id="GO:0005666">
    <property type="term" value="C:RNA polymerase III complex"/>
    <property type="evidence" value="ECO:0007669"/>
    <property type="project" value="TreeGrafter"/>
</dbReference>
<evidence type="ECO:0000313" key="5">
    <source>
        <dbReference type="EMBL" id="KAK7842155.1"/>
    </source>
</evidence>
<dbReference type="Pfam" id="PF11705">
    <property type="entry name" value="RNA_pol_3_Rpc31"/>
    <property type="match status" value="1"/>
</dbReference>
<evidence type="ECO:0008006" key="7">
    <source>
        <dbReference type="Google" id="ProtNLM"/>
    </source>
</evidence>
<dbReference type="Proteomes" id="UP000237347">
    <property type="component" value="Unassembled WGS sequence"/>
</dbReference>
<comment type="subcellular location">
    <subcellularLocation>
        <location evidence="1">Nucleus</location>
    </subcellularLocation>
</comment>
<feature type="compositionally biased region" description="Basic and acidic residues" evidence="4">
    <location>
        <begin position="161"/>
        <end position="177"/>
    </location>
</feature>
<comment type="caution">
    <text evidence="5">The sequence shown here is derived from an EMBL/GenBank/DDBJ whole genome shotgun (WGS) entry which is preliminary data.</text>
</comment>
<evidence type="ECO:0000256" key="1">
    <source>
        <dbReference type="ARBA" id="ARBA00004123"/>
    </source>
</evidence>
<dbReference type="EMBL" id="PKMF04000225">
    <property type="protein sequence ID" value="KAK7842155.1"/>
    <property type="molecule type" value="Genomic_DNA"/>
</dbReference>
<name>A0AAW0KT67_QUESU</name>
<dbReference type="AlphaFoldDB" id="A0AAW0KT67"/>
<evidence type="ECO:0000256" key="4">
    <source>
        <dbReference type="SAM" id="MobiDB-lite"/>
    </source>
</evidence>
<reference evidence="5 6" key="1">
    <citation type="journal article" date="2018" name="Sci. Data">
        <title>The draft genome sequence of cork oak.</title>
        <authorList>
            <person name="Ramos A.M."/>
            <person name="Usie A."/>
            <person name="Barbosa P."/>
            <person name="Barros P.M."/>
            <person name="Capote T."/>
            <person name="Chaves I."/>
            <person name="Simoes F."/>
            <person name="Abreu I."/>
            <person name="Carrasquinho I."/>
            <person name="Faro C."/>
            <person name="Guimaraes J.B."/>
            <person name="Mendonca D."/>
            <person name="Nobrega F."/>
            <person name="Rodrigues L."/>
            <person name="Saibo N.J.M."/>
            <person name="Varela M.C."/>
            <person name="Egas C."/>
            <person name="Matos J."/>
            <person name="Miguel C.M."/>
            <person name="Oliveira M.M."/>
            <person name="Ricardo C.P."/>
            <person name="Goncalves S."/>
        </authorList>
    </citation>
    <scope>NUCLEOTIDE SEQUENCE [LARGE SCALE GENOMIC DNA]</scope>
    <source>
        <strain evidence="6">cv. HL8</strain>
    </source>
</reference>
<feature type="region of interest" description="Disordered" evidence="4">
    <location>
        <begin position="44"/>
        <end position="63"/>
    </location>
</feature>
<feature type="compositionally biased region" description="Acidic residues" evidence="4">
    <location>
        <begin position="178"/>
        <end position="219"/>
    </location>
</feature>
<dbReference type="GO" id="GO:0006383">
    <property type="term" value="P:transcription by RNA polymerase III"/>
    <property type="evidence" value="ECO:0007669"/>
    <property type="project" value="InterPro"/>
</dbReference>
<dbReference type="PANTHER" id="PTHR15367:SF2">
    <property type="entry name" value="DNA-DIRECTED RNA POLYMERASE III SUBUNIT"/>
    <property type="match status" value="1"/>
</dbReference>
<accession>A0AAW0KT67</accession>
<organism evidence="5 6">
    <name type="scientific">Quercus suber</name>
    <name type="common">Cork oak</name>
    <dbReference type="NCBI Taxonomy" id="58331"/>
    <lineage>
        <taxon>Eukaryota</taxon>
        <taxon>Viridiplantae</taxon>
        <taxon>Streptophyta</taxon>
        <taxon>Embryophyta</taxon>
        <taxon>Tracheophyta</taxon>
        <taxon>Spermatophyta</taxon>
        <taxon>Magnoliopsida</taxon>
        <taxon>eudicotyledons</taxon>
        <taxon>Gunneridae</taxon>
        <taxon>Pentapetalae</taxon>
        <taxon>rosids</taxon>
        <taxon>fabids</taxon>
        <taxon>Fagales</taxon>
        <taxon>Fagaceae</taxon>
        <taxon>Quercus</taxon>
    </lineage>
</organism>
<protein>
    <recommendedName>
        <fullName evidence="7">DNA-directed RNA polymerase III subunit</fullName>
    </recommendedName>
</protein>
<evidence type="ECO:0000256" key="3">
    <source>
        <dbReference type="ARBA" id="ARBA00023242"/>
    </source>
</evidence>
<dbReference type="PANTHER" id="PTHR15367">
    <property type="entry name" value="DNA-DIRECTED RNA POLYMERASE III"/>
    <property type="match status" value="1"/>
</dbReference>